<feature type="transmembrane region" description="Helical" evidence="1">
    <location>
        <begin position="81"/>
        <end position="101"/>
    </location>
</feature>
<comment type="caution">
    <text evidence="2">The sequence shown here is derived from an EMBL/GenBank/DDBJ whole genome shotgun (WGS) entry which is preliminary data.</text>
</comment>
<feature type="transmembrane region" description="Helical" evidence="1">
    <location>
        <begin position="107"/>
        <end position="130"/>
    </location>
</feature>
<accession>A0A4U6BP16</accession>
<sequence length="154" mass="15611">MPLVFVTFACGLVFGAGLLISGMTQTGKVLGFLDIFGAWDATLAFVMAGAVAVATIGFALAKRRGAPVFAAQNLWPTRKDIDAPLVTGAVLFGIGWGLVGLCPGPALVNLAGLGLPVIVFVAAMVAGMIAQDMWSKQKAATPTSETAIAASTDG</sequence>
<protein>
    <submittedName>
        <fullName evidence="2">YeeE/YedE family protein</fullName>
    </submittedName>
</protein>
<dbReference type="RefSeq" id="WP_046827325.1">
    <property type="nucleotide sequence ID" value="NZ_LBIA02000001.1"/>
</dbReference>
<feature type="transmembrane region" description="Helical" evidence="1">
    <location>
        <begin position="42"/>
        <end position="61"/>
    </location>
</feature>
<organism evidence="2 3">
    <name type="scientific">Afipia massiliensis</name>
    <dbReference type="NCBI Taxonomy" id="211460"/>
    <lineage>
        <taxon>Bacteria</taxon>
        <taxon>Pseudomonadati</taxon>
        <taxon>Pseudomonadota</taxon>
        <taxon>Alphaproteobacteria</taxon>
        <taxon>Hyphomicrobiales</taxon>
        <taxon>Nitrobacteraceae</taxon>
        <taxon>Afipia</taxon>
    </lineage>
</organism>
<reference evidence="2" key="1">
    <citation type="submission" date="2019-04" db="EMBL/GenBank/DDBJ databases">
        <title>Whole genome sequencing of cave bacteria.</title>
        <authorList>
            <person name="Gan H.M."/>
            <person name="Barton H."/>
            <person name="Savka M.A."/>
        </authorList>
    </citation>
    <scope>NUCLEOTIDE SEQUENCE [LARGE SCALE GENOMIC DNA]</scope>
    <source>
        <strain evidence="2">LC387</strain>
    </source>
</reference>
<dbReference type="OrthoDB" id="9790409at2"/>
<keyword evidence="3" id="KW-1185">Reference proteome</keyword>
<keyword evidence="1" id="KW-1133">Transmembrane helix</keyword>
<keyword evidence="1" id="KW-0472">Membrane</keyword>
<dbReference type="InterPro" id="IPR046513">
    <property type="entry name" value="DUF6691"/>
</dbReference>
<dbReference type="AlphaFoldDB" id="A0A4U6BP16"/>
<name>A0A4U6BP16_9BRAD</name>
<evidence type="ECO:0000313" key="2">
    <source>
        <dbReference type="EMBL" id="TKT72169.1"/>
    </source>
</evidence>
<proteinExistence type="predicted"/>
<evidence type="ECO:0000256" key="1">
    <source>
        <dbReference type="SAM" id="Phobius"/>
    </source>
</evidence>
<evidence type="ECO:0000313" key="3">
    <source>
        <dbReference type="Proteomes" id="UP000034832"/>
    </source>
</evidence>
<gene>
    <name evidence="2" type="ORF">YH63_012475</name>
</gene>
<dbReference type="EMBL" id="LBIA02000001">
    <property type="protein sequence ID" value="TKT72169.1"/>
    <property type="molecule type" value="Genomic_DNA"/>
</dbReference>
<keyword evidence="1" id="KW-0812">Transmembrane</keyword>
<dbReference type="Proteomes" id="UP000034832">
    <property type="component" value="Unassembled WGS sequence"/>
</dbReference>
<dbReference type="STRING" id="211460.YH63_06525"/>
<dbReference type="Pfam" id="PF20398">
    <property type="entry name" value="DUF6691"/>
    <property type="match status" value="1"/>
</dbReference>